<accession>A0A7Y9I9R5</accession>
<reference evidence="2 3" key="1">
    <citation type="submission" date="2020-07" db="EMBL/GenBank/DDBJ databases">
        <title>Sequencing the genomes of 1000 actinobacteria strains.</title>
        <authorList>
            <person name="Klenk H.-P."/>
        </authorList>
    </citation>
    <scope>NUCLEOTIDE SEQUENCE [LARGE SCALE GENOMIC DNA]</scope>
    <source>
        <strain evidence="2 3">DSM 22083</strain>
    </source>
</reference>
<dbReference type="RefSeq" id="WP_179753970.1">
    <property type="nucleotide sequence ID" value="NZ_JACCBU010000001.1"/>
</dbReference>
<protein>
    <recommendedName>
        <fullName evidence="1">DUF6891 domain-containing protein</fullName>
    </recommendedName>
</protein>
<dbReference type="InterPro" id="IPR054186">
    <property type="entry name" value="DUF6891"/>
</dbReference>
<comment type="caution">
    <text evidence="2">The sequence shown here is derived from an EMBL/GenBank/DDBJ whole genome shotgun (WGS) entry which is preliminary data.</text>
</comment>
<name>A0A7Y9I9R5_9ACTN</name>
<proteinExistence type="predicted"/>
<evidence type="ECO:0000313" key="2">
    <source>
        <dbReference type="EMBL" id="NYE72875.1"/>
    </source>
</evidence>
<dbReference type="AlphaFoldDB" id="A0A7Y9I9R5"/>
<keyword evidence="3" id="KW-1185">Reference proteome</keyword>
<gene>
    <name evidence="2" type="ORF">BKA15_004204</name>
</gene>
<evidence type="ECO:0000313" key="3">
    <source>
        <dbReference type="Proteomes" id="UP000569914"/>
    </source>
</evidence>
<dbReference type="Pfam" id="PF21831">
    <property type="entry name" value="DUF6891"/>
    <property type="match status" value="1"/>
</dbReference>
<sequence>MAPLDDDDDRVLDHLIDGGFLTPSEIRTALFDEYLDGNVTDEERVTIGAEIDRRVAEAELRQRDWTGPTAFERLDRAFARLNRTDQVVAVHNAGYTRDQAMELVAAECKERGGSRAGILGGVYYTEQDIETALDTRVLRLGYFAVGPDAAACDAGIARMMPKVLSRLIAEELPASWNGDQRSKIDIAPLDWTKRLPGTGPAAAPRPGLLGRLFG</sequence>
<organism evidence="2 3">
    <name type="scientific">Microlunatus parietis</name>
    <dbReference type="NCBI Taxonomy" id="682979"/>
    <lineage>
        <taxon>Bacteria</taxon>
        <taxon>Bacillati</taxon>
        <taxon>Actinomycetota</taxon>
        <taxon>Actinomycetes</taxon>
        <taxon>Propionibacteriales</taxon>
        <taxon>Propionibacteriaceae</taxon>
        <taxon>Microlunatus</taxon>
    </lineage>
</organism>
<feature type="domain" description="DUF6891" evidence="1">
    <location>
        <begin position="13"/>
        <end position="195"/>
    </location>
</feature>
<dbReference type="EMBL" id="JACCBU010000001">
    <property type="protein sequence ID" value="NYE72875.1"/>
    <property type="molecule type" value="Genomic_DNA"/>
</dbReference>
<evidence type="ECO:0000259" key="1">
    <source>
        <dbReference type="Pfam" id="PF21831"/>
    </source>
</evidence>
<dbReference type="Proteomes" id="UP000569914">
    <property type="component" value="Unassembled WGS sequence"/>
</dbReference>